<keyword evidence="2 5" id="KW-0812">Transmembrane</keyword>
<feature type="transmembrane region" description="Helical" evidence="5">
    <location>
        <begin position="243"/>
        <end position="269"/>
    </location>
</feature>
<dbReference type="Gene3D" id="3.30.750.24">
    <property type="entry name" value="STAS domain"/>
    <property type="match status" value="1"/>
</dbReference>
<dbReference type="Pfam" id="PF00916">
    <property type="entry name" value="Sulfate_transp"/>
    <property type="match status" value="1"/>
</dbReference>
<sequence length="572" mass="59824">MKVWQRLIPRSLRNYRMSWFGPDIVAGLTVAAVAIPEVMGYTSITQTPIVTGLYTLLLPLAVFVLLGSSRLLVVGGDSAAAAILAAGLTAAAIPGVEPGSPRWAAMCALVALATGVLLVLARLLRLGFLGDFLSASVLIGFLSGIGINVALNQIPDIIGVEKGEGHWIEKQWAWMSQLDSISLPTIAYGAGTIAILVAFKFLVPKIPGAIVAVVGLLTVATLTDAEGYGVEVVGPIDGGLPVIGLPGGVTVAEVVAIASTALSCFFIVIAQSAATSRSFAMKHGERSDVNRDILGLAGANLAAGLSGTFVVNGSPTKTQILDTAKGRSQVANLVVVVMTLVVVLFLTDLLEELPLAVLAGVVLVVGVGLIDLAGLRRISRRSRGEFIVAIITTVIVVVGGVIAGIGVAIALSLLSVIARQYRTPAFILQPTERGYDFLAAVPGVQSRPGLIVYRFNSELFFANAVGFTERLERAVDAAPDRVRWVILDCAGIPDVDYSAGEQLVSLIGSLHSHQVHVVLARPEPALLAALDTYDLLARINPAHIYTDLDLAIASFESDAAANRAPTKMKESS</sequence>
<evidence type="ECO:0000256" key="5">
    <source>
        <dbReference type="SAM" id="Phobius"/>
    </source>
</evidence>
<dbReference type="EMBL" id="JAUSXV010000001">
    <property type="protein sequence ID" value="MDQ0646250.1"/>
    <property type="molecule type" value="Genomic_DNA"/>
</dbReference>
<protein>
    <submittedName>
        <fullName evidence="7">High affinity sulfate transporter 1</fullName>
    </submittedName>
</protein>
<dbReference type="InterPro" id="IPR036513">
    <property type="entry name" value="STAS_dom_sf"/>
</dbReference>
<comment type="subcellular location">
    <subcellularLocation>
        <location evidence="1">Membrane</location>
        <topology evidence="1">Multi-pass membrane protein</topology>
    </subcellularLocation>
</comment>
<feature type="transmembrane region" description="Helical" evidence="5">
    <location>
        <begin position="386"/>
        <end position="414"/>
    </location>
</feature>
<dbReference type="Proteomes" id="UP001244427">
    <property type="component" value="Unassembled WGS sequence"/>
</dbReference>
<feature type="transmembrane region" description="Helical" evidence="5">
    <location>
        <begin position="50"/>
        <end position="67"/>
    </location>
</feature>
<evidence type="ECO:0000259" key="6">
    <source>
        <dbReference type="PROSITE" id="PS50801"/>
    </source>
</evidence>
<proteinExistence type="predicted"/>
<dbReference type="PANTHER" id="PTHR11814">
    <property type="entry name" value="SULFATE TRANSPORTER"/>
    <property type="match status" value="1"/>
</dbReference>
<evidence type="ECO:0000256" key="3">
    <source>
        <dbReference type="ARBA" id="ARBA00022989"/>
    </source>
</evidence>
<accession>A0AAW8ETT4</accession>
<evidence type="ECO:0000313" key="7">
    <source>
        <dbReference type="EMBL" id="MDQ0646250.1"/>
    </source>
</evidence>
<dbReference type="SUPFAM" id="SSF52091">
    <property type="entry name" value="SpoIIaa-like"/>
    <property type="match status" value="1"/>
</dbReference>
<feature type="domain" description="STAS" evidence="6">
    <location>
        <begin position="440"/>
        <end position="555"/>
    </location>
</feature>
<evidence type="ECO:0000256" key="1">
    <source>
        <dbReference type="ARBA" id="ARBA00004141"/>
    </source>
</evidence>
<dbReference type="InterPro" id="IPR001902">
    <property type="entry name" value="SLC26A/SulP_fam"/>
</dbReference>
<dbReference type="PROSITE" id="PS50801">
    <property type="entry name" value="STAS"/>
    <property type="match status" value="1"/>
</dbReference>
<dbReference type="GO" id="GO:0055085">
    <property type="term" value="P:transmembrane transport"/>
    <property type="evidence" value="ECO:0007669"/>
    <property type="project" value="InterPro"/>
</dbReference>
<organism evidence="7 8">
    <name type="scientific">Microbacterium natoriense</name>
    <dbReference type="NCBI Taxonomy" id="284570"/>
    <lineage>
        <taxon>Bacteria</taxon>
        <taxon>Bacillati</taxon>
        <taxon>Actinomycetota</taxon>
        <taxon>Actinomycetes</taxon>
        <taxon>Micrococcales</taxon>
        <taxon>Microbacteriaceae</taxon>
        <taxon>Microbacterium</taxon>
    </lineage>
</organism>
<dbReference type="RefSeq" id="WP_307293047.1">
    <property type="nucleotide sequence ID" value="NZ_JAUSXV010000001.1"/>
</dbReference>
<feature type="transmembrane region" description="Helical" evidence="5">
    <location>
        <begin position="102"/>
        <end position="120"/>
    </location>
</feature>
<feature type="transmembrane region" description="Helical" evidence="5">
    <location>
        <begin position="353"/>
        <end position="374"/>
    </location>
</feature>
<dbReference type="GO" id="GO:0016020">
    <property type="term" value="C:membrane"/>
    <property type="evidence" value="ECO:0007669"/>
    <property type="project" value="UniProtKB-SubCell"/>
</dbReference>
<feature type="transmembrane region" description="Helical" evidence="5">
    <location>
        <begin position="206"/>
        <end position="223"/>
    </location>
</feature>
<keyword evidence="8" id="KW-1185">Reference proteome</keyword>
<evidence type="ECO:0000313" key="8">
    <source>
        <dbReference type="Proteomes" id="UP001244427"/>
    </source>
</evidence>
<dbReference type="Pfam" id="PF01740">
    <property type="entry name" value="STAS"/>
    <property type="match status" value="1"/>
</dbReference>
<reference evidence="7 8" key="1">
    <citation type="submission" date="2023-07" db="EMBL/GenBank/DDBJ databases">
        <title>Comparative genomics of wheat-associated soil bacteria to identify genetic determinants of phenazine resistance.</title>
        <authorList>
            <person name="Mouncey N."/>
        </authorList>
    </citation>
    <scope>NUCLEOTIDE SEQUENCE [LARGE SCALE GENOMIC DNA]</scope>
    <source>
        <strain evidence="7 8">W4I9-1</strain>
    </source>
</reference>
<feature type="transmembrane region" description="Helical" evidence="5">
    <location>
        <begin position="132"/>
        <end position="151"/>
    </location>
</feature>
<dbReference type="InterPro" id="IPR002645">
    <property type="entry name" value="STAS_dom"/>
</dbReference>
<comment type="caution">
    <text evidence="7">The sequence shown here is derived from an EMBL/GenBank/DDBJ whole genome shotgun (WGS) entry which is preliminary data.</text>
</comment>
<feature type="transmembrane region" description="Helical" evidence="5">
    <location>
        <begin position="330"/>
        <end position="347"/>
    </location>
</feature>
<dbReference type="CDD" id="cd07042">
    <property type="entry name" value="STAS_SulP_like_sulfate_transporter"/>
    <property type="match status" value="1"/>
</dbReference>
<feature type="transmembrane region" description="Helical" evidence="5">
    <location>
        <begin position="181"/>
        <end position="199"/>
    </location>
</feature>
<evidence type="ECO:0000256" key="2">
    <source>
        <dbReference type="ARBA" id="ARBA00022692"/>
    </source>
</evidence>
<name>A0AAW8ETT4_9MICO</name>
<dbReference type="InterPro" id="IPR011547">
    <property type="entry name" value="SLC26A/SulP_dom"/>
</dbReference>
<gene>
    <name evidence="7" type="ORF">QFZ53_000446</name>
</gene>
<evidence type="ECO:0000256" key="4">
    <source>
        <dbReference type="ARBA" id="ARBA00023136"/>
    </source>
</evidence>
<dbReference type="AlphaFoldDB" id="A0AAW8ETT4"/>
<keyword evidence="4 5" id="KW-0472">Membrane</keyword>
<feature type="transmembrane region" description="Helical" evidence="5">
    <location>
        <begin position="79"/>
        <end position="96"/>
    </location>
</feature>
<keyword evidence="3 5" id="KW-1133">Transmembrane helix</keyword>